<dbReference type="GO" id="GO:0005783">
    <property type="term" value="C:endoplasmic reticulum"/>
    <property type="evidence" value="ECO:0007669"/>
    <property type="project" value="TreeGrafter"/>
</dbReference>
<sequence>MVFTLAIPSAFGYVLAVALAYTLELFVFGSIVGHMRKKHKVPYPDVTGAPEFNRAMRVHYNALEGSPFFFVGLILSGLYWPEVSALAGVVYIIGRAVYCVGYLQAPEKRSAGAIIFHLAELVFLVLSVIFIGKVIFQ</sequence>
<dbReference type="VEuPathDB" id="AmoebaDB:FDP41_006333"/>
<keyword evidence="7" id="KW-1185">Reference proteome</keyword>
<gene>
    <name evidence="6" type="ORF">FDP41_006333</name>
</gene>
<dbReference type="InterPro" id="IPR001129">
    <property type="entry name" value="Membr-assoc_MAPEG"/>
</dbReference>
<keyword evidence="3 5" id="KW-1133">Transmembrane helix</keyword>
<comment type="subcellular location">
    <subcellularLocation>
        <location evidence="1">Membrane</location>
        <topology evidence="1">Multi-pass membrane protein</topology>
    </subcellularLocation>
</comment>
<dbReference type="GO" id="GO:0006691">
    <property type="term" value="P:leukotriene metabolic process"/>
    <property type="evidence" value="ECO:0007669"/>
    <property type="project" value="UniProtKB-ARBA"/>
</dbReference>
<dbReference type="PANTHER" id="PTHR10250">
    <property type="entry name" value="MICROSOMAL GLUTATHIONE S-TRANSFERASE"/>
    <property type="match status" value="1"/>
</dbReference>
<feature type="transmembrane region" description="Helical" evidence="5">
    <location>
        <begin position="62"/>
        <end position="80"/>
    </location>
</feature>
<feature type="transmembrane region" description="Helical" evidence="5">
    <location>
        <begin position="86"/>
        <end position="103"/>
    </location>
</feature>
<dbReference type="OrthoDB" id="410651at2759"/>
<feature type="transmembrane region" description="Helical" evidence="5">
    <location>
        <begin position="115"/>
        <end position="136"/>
    </location>
</feature>
<dbReference type="GeneID" id="68113551"/>
<dbReference type="Gene3D" id="1.20.120.550">
    <property type="entry name" value="Membrane associated eicosanoid/glutathione metabolism-like domain"/>
    <property type="match status" value="1"/>
</dbReference>
<comment type="caution">
    <text evidence="6">The sequence shown here is derived from an EMBL/GenBank/DDBJ whole genome shotgun (WGS) entry which is preliminary data.</text>
</comment>
<evidence type="ECO:0000313" key="6">
    <source>
        <dbReference type="EMBL" id="KAF0974859.1"/>
    </source>
</evidence>
<dbReference type="InterPro" id="IPR050997">
    <property type="entry name" value="MAPEG"/>
</dbReference>
<dbReference type="GO" id="GO:0005635">
    <property type="term" value="C:nuclear envelope"/>
    <property type="evidence" value="ECO:0007669"/>
    <property type="project" value="TreeGrafter"/>
</dbReference>
<dbReference type="Pfam" id="PF01124">
    <property type="entry name" value="MAPEG"/>
    <property type="match status" value="1"/>
</dbReference>
<dbReference type="PANTHER" id="PTHR10250:SF26">
    <property type="entry name" value="GLUTATHIONE S-TRANSFERASE 3, MITOCHONDRIAL"/>
    <property type="match status" value="1"/>
</dbReference>
<dbReference type="SUPFAM" id="SSF161084">
    <property type="entry name" value="MAPEG domain-like"/>
    <property type="match status" value="1"/>
</dbReference>
<accession>A0A6A5BPK9</accession>
<evidence type="ECO:0000256" key="2">
    <source>
        <dbReference type="ARBA" id="ARBA00022692"/>
    </source>
</evidence>
<dbReference type="VEuPathDB" id="AmoebaDB:NfTy_076550"/>
<evidence type="ECO:0000256" key="5">
    <source>
        <dbReference type="SAM" id="Phobius"/>
    </source>
</evidence>
<dbReference type="GO" id="GO:0016020">
    <property type="term" value="C:membrane"/>
    <property type="evidence" value="ECO:0007669"/>
    <property type="project" value="UniProtKB-SubCell"/>
</dbReference>
<dbReference type="GO" id="GO:0004602">
    <property type="term" value="F:glutathione peroxidase activity"/>
    <property type="evidence" value="ECO:0007669"/>
    <property type="project" value="TreeGrafter"/>
</dbReference>
<evidence type="ECO:0000256" key="1">
    <source>
        <dbReference type="ARBA" id="ARBA00004141"/>
    </source>
</evidence>
<keyword evidence="2 5" id="KW-0812">Transmembrane</keyword>
<keyword evidence="4 5" id="KW-0472">Membrane</keyword>
<feature type="transmembrane region" description="Helical" evidence="5">
    <location>
        <begin position="12"/>
        <end position="32"/>
    </location>
</feature>
<reference evidence="6 7" key="1">
    <citation type="journal article" date="2019" name="Sci. Rep.">
        <title>Nanopore sequencing improves the draft genome of the human pathogenic amoeba Naegleria fowleri.</title>
        <authorList>
            <person name="Liechti N."/>
            <person name="Schurch N."/>
            <person name="Bruggmann R."/>
            <person name="Wittwer M."/>
        </authorList>
    </citation>
    <scope>NUCLEOTIDE SEQUENCE [LARGE SCALE GENOMIC DNA]</scope>
    <source>
        <strain evidence="6 7">ATCC 30894</strain>
    </source>
</reference>
<evidence type="ECO:0000256" key="3">
    <source>
        <dbReference type="ARBA" id="ARBA00022989"/>
    </source>
</evidence>
<dbReference type="RefSeq" id="XP_044559572.1">
    <property type="nucleotide sequence ID" value="XM_044709957.1"/>
</dbReference>
<dbReference type="EMBL" id="VFQX01000051">
    <property type="protein sequence ID" value="KAF0974859.1"/>
    <property type="molecule type" value="Genomic_DNA"/>
</dbReference>
<dbReference type="AlphaFoldDB" id="A0A6A5BPK9"/>
<organism evidence="6 7">
    <name type="scientific">Naegleria fowleri</name>
    <name type="common">Brain eating amoeba</name>
    <dbReference type="NCBI Taxonomy" id="5763"/>
    <lineage>
        <taxon>Eukaryota</taxon>
        <taxon>Discoba</taxon>
        <taxon>Heterolobosea</taxon>
        <taxon>Tetramitia</taxon>
        <taxon>Eutetramitia</taxon>
        <taxon>Vahlkampfiidae</taxon>
        <taxon>Naegleria</taxon>
    </lineage>
</organism>
<dbReference type="GO" id="GO:0004364">
    <property type="term" value="F:glutathione transferase activity"/>
    <property type="evidence" value="ECO:0007669"/>
    <property type="project" value="TreeGrafter"/>
</dbReference>
<dbReference type="InterPro" id="IPR023352">
    <property type="entry name" value="MAPEG-like_dom_sf"/>
</dbReference>
<dbReference type="VEuPathDB" id="AmoebaDB:NF0100180"/>
<dbReference type="OMA" id="VIFNCIQ"/>
<evidence type="ECO:0000313" key="7">
    <source>
        <dbReference type="Proteomes" id="UP000444721"/>
    </source>
</evidence>
<name>A0A6A5BPK9_NAEFO</name>
<proteinExistence type="predicted"/>
<evidence type="ECO:0008006" key="8">
    <source>
        <dbReference type="Google" id="ProtNLM"/>
    </source>
</evidence>
<protein>
    <recommendedName>
        <fullName evidence="8">MAPEG family protein</fullName>
    </recommendedName>
</protein>
<evidence type="ECO:0000256" key="4">
    <source>
        <dbReference type="ARBA" id="ARBA00023136"/>
    </source>
</evidence>
<dbReference type="Proteomes" id="UP000444721">
    <property type="component" value="Unassembled WGS sequence"/>
</dbReference>